<gene>
    <name evidence="1" type="primary">68</name>
    <name evidence="1" type="ORF">SEA_CHELMS_68</name>
</gene>
<reference evidence="1 2" key="1">
    <citation type="submission" date="2019-04" db="EMBL/GenBank/DDBJ databases">
        <authorList>
            <person name="Ahlbrecht B.C."/>
            <person name="Almail A."/>
            <person name="Blakestad S.M."/>
            <person name="Calhoun C.D."/>
            <person name="Chesley E."/>
            <person name="Craven C.R."/>
            <person name="Hoagland S.Z."/>
            <person name="Jost S.L."/>
            <person name="Manz Z.R."/>
            <person name="Pena P.B."/>
            <person name="Pfenning K.J."/>
            <person name="Postl L.C."/>
            <person name="Ramsey E.P."/>
            <person name="Roberts C.A."/>
            <person name="Sevcik K.M."/>
            <person name="Whitman F.C."/>
            <person name="Chia C.P."/>
            <person name="McKinney A.L."/>
            <person name="Tolsma S."/>
            <person name="Ward R.E."/>
            <person name="Garlena R.A."/>
            <person name="Russell D.A."/>
            <person name="Pope W.H."/>
            <person name="Jacobs-Sera D."/>
            <person name="Hatfull G.F."/>
        </authorList>
    </citation>
    <scope>NUCLEOTIDE SEQUENCE [LARGE SCALE GENOMIC DNA]</scope>
</reference>
<dbReference type="KEGG" id="vg:55616449"/>
<dbReference type="EMBL" id="MK801733">
    <property type="protein sequence ID" value="QDF18282.1"/>
    <property type="molecule type" value="Genomic_DNA"/>
</dbReference>
<proteinExistence type="predicted"/>
<accession>A0A4Y6EII0</accession>
<name>A0A4Y6EII0_9CAUD</name>
<dbReference type="RefSeq" id="YP_009846083.1">
    <property type="nucleotide sequence ID" value="NC_048768.1"/>
</dbReference>
<protein>
    <submittedName>
        <fullName evidence="1">Uncharacterized protein</fullName>
    </submittedName>
</protein>
<sequence length="183" mass="20192">MPLPQRGPGKKKAETLKKKGVAPGVFGEGRRAWVKVFTTQVIVRLLPEPKGVEPGGDVNLDLVNQFGRTTLELTNLRVDELTALKGAFDIAFAEAYHTCALRDAHAAQAMESGEADYSRSFRDPAVLWKREGERWVTNPVLRDTWEGPHASVVTKVHVPFVPPTTIAQDLDEDTSFADSPEDE</sequence>
<organism evidence="1 2">
    <name type="scientific">Gordonia phage Chelms</name>
    <dbReference type="NCBI Taxonomy" id="2588132"/>
    <lineage>
        <taxon>Viruses</taxon>
        <taxon>Duplodnaviria</taxon>
        <taxon>Heunggongvirae</taxon>
        <taxon>Uroviricota</taxon>
        <taxon>Caudoviricetes</taxon>
        <taxon>Montyvirus</taxon>
        <taxon>Montyvirus chelms</taxon>
    </lineage>
</organism>
<dbReference type="Proteomes" id="UP000315166">
    <property type="component" value="Segment"/>
</dbReference>
<evidence type="ECO:0000313" key="1">
    <source>
        <dbReference type="EMBL" id="QDF18282.1"/>
    </source>
</evidence>
<evidence type="ECO:0000313" key="2">
    <source>
        <dbReference type="Proteomes" id="UP000315166"/>
    </source>
</evidence>
<keyword evidence="2" id="KW-1185">Reference proteome</keyword>
<dbReference type="GeneID" id="55616449"/>